<proteinExistence type="predicted"/>
<dbReference type="Proteomes" id="UP000253314">
    <property type="component" value="Unassembled WGS sequence"/>
</dbReference>
<reference evidence="1 2" key="1">
    <citation type="submission" date="2018-07" db="EMBL/GenBank/DDBJ databases">
        <title>Lottiidibacillus patelloidae gen. nov., sp. nov., isolated from the intestinal tract of a marine limpet and the reclassification of B. taeanensis BH030017T, B. algicola KMM 3737T and B. hwajinpoensis SW-72T as genus Lottiidibacillus.</title>
        <authorList>
            <person name="Liu R."/>
            <person name="Huang Z."/>
        </authorList>
    </citation>
    <scope>NUCLEOTIDE SEQUENCE [LARGE SCALE GENOMIC DNA]</scope>
    <source>
        <strain evidence="1 2">BH030017</strain>
    </source>
</reference>
<evidence type="ECO:0000313" key="2">
    <source>
        <dbReference type="Proteomes" id="UP000253314"/>
    </source>
</evidence>
<dbReference type="EMBL" id="QOCW01000013">
    <property type="protein sequence ID" value="RBW69089.1"/>
    <property type="molecule type" value="Genomic_DNA"/>
</dbReference>
<name>A0A366XWD9_9BACI</name>
<dbReference type="AlphaFoldDB" id="A0A366XWD9"/>
<evidence type="ECO:0000313" key="1">
    <source>
        <dbReference type="EMBL" id="RBW69089.1"/>
    </source>
</evidence>
<sequence length="107" mass="12678">MYHYDEENQLRLIVEYPRFEDLLYSTFYQLRHYGKEDVSVTTSILDALIFIAEGADQSIKNKVWHFSDYIISGFNSSMLQELDKTFLNKKLDQLAQAAHTEQQPNYF</sequence>
<dbReference type="Pfam" id="PF10011">
    <property type="entry name" value="DUF2254"/>
    <property type="match status" value="1"/>
</dbReference>
<comment type="caution">
    <text evidence="1">The sequence shown here is derived from an EMBL/GenBank/DDBJ whole genome shotgun (WGS) entry which is preliminary data.</text>
</comment>
<dbReference type="InterPro" id="IPR018723">
    <property type="entry name" value="DUF2254_membrane"/>
</dbReference>
<keyword evidence="2" id="KW-1185">Reference proteome</keyword>
<organism evidence="1 2">
    <name type="scientific">Bacillus taeanensis</name>
    <dbReference type="NCBI Taxonomy" id="273032"/>
    <lineage>
        <taxon>Bacteria</taxon>
        <taxon>Bacillati</taxon>
        <taxon>Bacillota</taxon>
        <taxon>Bacilli</taxon>
        <taxon>Bacillales</taxon>
        <taxon>Bacillaceae</taxon>
        <taxon>Bacillus</taxon>
    </lineage>
</organism>
<protein>
    <submittedName>
        <fullName evidence="1">Uncharacterized protein</fullName>
    </submittedName>
</protein>
<accession>A0A366XWD9</accession>
<dbReference type="OrthoDB" id="2955631at2"/>
<gene>
    <name evidence="1" type="ORF">DS031_13095</name>
</gene>